<feature type="domain" description="Nudix hydrolase" evidence="7">
    <location>
        <begin position="65"/>
        <end position="204"/>
    </location>
</feature>
<dbReference type="GO" id="GO:0010945">
    <property type="term" value="F:coenzyme A diphosphatase activity"/>
    <property type="evidence" value="ECO:0007669"/>
    <property type="project" value="InterPro"/>
</dbReference>
<keyword evidence="6" id="KW-0464">Manganese</keyword>
<dbReference type="HOGENOM" id="CLU_040940_4_1_1"/>
<dbReference type="OrthoDB" id="10262892at2759"/>
<organism evidence="8">
    <name type="scientific">Capitella teleta</name>
    <name type="common">Polychaete worm</name>
    <dbReference type="NCBI Taxonomy" id="283909"/>
    <lineage>
        <taxon>Eukaryota</taxon>
        <taxon>Metazoa</taxon>
        <taxon>Spiralia</taxon>
        <taxon>Lophotrochozoa</taxon>
        <taxon>Annelida</taxon>
        <taxon>Polychaeta</taxon>
        <taxon>Sedentaria</taxon>
        <taxon>Scolecida</taxon>
        <taxon>Capitellidae</taxon>
        <taxon>Capitella</taxon>
    </lineage>
</organism>
<comment type="cofactor">
    <cofactor evidence="2">
        <name>Mg(2+)</name>
        <dbReference type="ChEBI" id="CHEBI:18420"/>
    </cofactor>
</comment>
<keyword evidence="4" id="KW-0378">Hydrolase</keyword>
<evidence type="ECO:0000256" key="1">
    <source>
        <dbReference type="ARBA" id="ARBA00001936"/>
    </source>
</evidence>
<evidence type="ECO:0000256" key="5">
    <source>
        <dbReference type="ARBA" id="ARBA00022842"/>
    </source>
</evidence>
<evidence type="ECO:0000256" key="2">
    <source>
        <dbReference type="ARBA" id="ARBA00001946"/>
    </source>
</evidence>
<reference evidence="8 10" key="2">
    <citation type="journal article" date="2013" name="Nature">
        <title>Insights into bilaterian evolution from three spiralian genomes.</title>
        <authorList>
            <person name="Simakov O."/>
            <person name="Marletaz F."/>
            <person name="Cho S.J."/>
            <person name="Edsinger-Gonzales E."/>
            <person name="Havlak P."/>
            <person name="Hellsten U."/>
            <person name="Kuo D.H."/>
            <person name="Larsson T."/>
            <person name="Lv J."/>
            <person name="Arendt D."/>
            <person name="Savage R."/>
            <person name="Osoegawa K."/>
            <person name="de Jong P."/>
            <person name="Grimwood J."/>
            <person name="Chapman J.A."/>
            <person name="Shapiro H."/>
            <person name="Aerts A."/>
            <person name="Otillar R.P."/>
            <person name="Terry A.Y."/>
            <person name="Boore J.L."/>
            <person name="Grigoriev I.V."/>
            <person name="Lindberg D.R."/>
            <person name="Seaver E.C."/>
            <person name="Weisblat D.A."/>
            <person name="Putnam N.H."/>
            <person name="Rokhsar D.S."/>
        </authorList>
    </citation>
    <scope>NUCLEOTIDE SEQUENCE</scope>
    <source>
        <strain evidence="8 10">I ESC-2004</strain>
    </source>
</reference>
<evidence type="ECO:0000313" key="8">
    <source>
        <dbReference type="EMBL" id="ELU12239.1"/>
    </source>
</evidence>
<dbReference type="PANTHER" id="PTHR12992">
    <property type="entry name" value="NUDIX HYDROLASE"/>
    <property type="match status" value="1"/>
</dbReference>
<dbReference type="InterPro" id="IPR045121">
    <property type="entry name" value="CoAse"/>
</dbReference>
<dbReference type="PROSITE" id="PS51462">
    <property type="entry name" value="NUDIX"/>
    <property type="match status" value="1"/>
</dbReference>
<dbReference type="OMA" id="YYIWGAT"/>
<evidence type="ECO:0000313" key="10">
    <source>
        <dbReference type="Proteomes" id="UP000014760"/>
    </source>
</evidence>
<dbReference type="AlphaFoldDB" id="R7V140"/>
<dbReference type="Pfam" id="PF00293">
    <property type="entry name" value="NUDIX"/>
    <property type="match status" value="1"/>
</dbReference>
<reference evidence="10" key="1">
    <citation type="submission" date="2012-12" db="EMBL/GenBank/DDBJ databases">
        <authorList>
            <person name="Hellsten U."/>
            <person name="Grimwood J."/>
            <person name="Chapman J.A."/>
            <person name="Shapiro H."/>
            <person name="Aerts A."/>
            <person name="Otillar R.P."/>
            <person name="Terry A.Y."/>
            <person name="Boore J.L."/>
            <person name="Simakov O."/>
            <person name="Marletaz F."/>
            <person name="Cho S.-J."/>
            <person name="Edsinger-Gonzales E."/>
            <person name="Havlak P."/>
            <person name="Kuo D.-H."/>
            <person name="Larsson T."/>
            <person name="Lv J."/>
            <person name="Arendt D."/>
            <person name="Savage R."/>
            <person name="Osoegawa K."/>
            <person name="de Jong P."/>
            <person name="Lindberg D.R."/>
            <person name="Seaver E.C."/>
            <person name="Weisblat D.A."/>
            <person name="Putnam N.H."/>
            <person name="Grigoriev I.V."/>
            <person name="Rokhsar D.S."/>
        </authorList>
    </citation>
    <scope>NUCLEOTIDE SEQUENCE</scope>
    <source>
        <strain evidence="10">I ESC-2004</strain>
    </source>
</reference>
<proteinExistence type="predicted"/>
<keyword evidence="3" id="KW-0479">Metal-binding</keyword>
<dbReference type="EnsemblMetazoa" id="CapteT155923">
    <property type="protein sequence ID" value="CapteP155923"/>
    <property type="gene ID" value="CapteG155923"/>
</dbReference>
<gene>
    <name evidence="8" type="ORF">CAPTEDRAFT_155923</name>
</gene>
<evidence type="ECO:0000259" key="7">
    <source>
        <dbReference type="PROSITE" id="PS51462"/>
    </source>
</evidence>
<dbReference type="InterPro" id="IPR000086">
    <property type="entry name" value="NUDIX_hydrolase_dom"/>
</dbReference>
<dbReference type="FunCoup" id="R7V140">
    <property type="interactions" value="180"/>
</dbReference>
<dbReference type="PANTHER" id="PTHR12992:SF11">
    <property type="entry name" value="MITOCHONDRIAL COENZYME A DIPHOSPHATASE NUDT8"/>
    <property type="match status" value="1"/>
</dbReference>
<keyword evidence="10" id="KW-1185">Reference proteome</keyword>
<reference evidence="9" key="3">
    <citation type="submission" date="2015-06" db="UniProtKB">
        <authorList>
            <consortium name="EnsemblMetazoa"/>
        </authorList>
    </citation>
    <scope>IDENTIFICATION</scope>
</reference>
<accession>R7V140</accession>
<dbReference type="GO" id="GO:0046872">
    <property type="term" value="F:metal ion binding"/>
    <property type="evidence" value="ECO:0007669"/>
    <property type="project" value="UniProtKB-KW"/>
</dbReference>
<name>R7V140_CAPTE</name>
<evidence type="ECO:0000313" key="9">
    <source>
        <dbReference type="EnsemblMetazoa" id="CapteP155923"/>
    </source>
</evidence>
<comment type="cofactor">
    <cofactor evidence="1">
        <name>Mn(2+)</name>
        <dbReference type="ChEBI" id="CHEBI:29035"/>
    </cofactor>
</comment>
<evidence type="ECO:0000256" key="4">
    <source>
        <dbReference type="ARBA" id="ARBA00022801"/>
    </source>
</evidence>
<evidence type="ECO:0000256" key="3">
    <source>
        <dbReference type="ARBA" id="ARBA00022723"/>
    </source>
</evidence>
<evidence type="ECO:0000256" key="6">
    <source>
        <dbReference type="ARBA" id="ARBA00023211"/>
    </source>
</evidence>
<dbReference type="EMBL" id="AMQN01005457">
    <property type="status" value="NOT_ANNOTATED_CDS"/>
    <property type="molecule type" value="Genomic_DNA"/>
</dbReference>
<keyword evidence="5" id="KW-0460">Magnesium</keyword>
<dbReference type="STRING" id="283909.R7V140"/>
<protein>
    <recommendedName>
        <fullName evidence="7">Nudix hydrolase domain-containing protein</fullName>
    </recommendedName>
</protein>
<sequence>MLSSASRGALRLRTSPSCRTISSTVNNLMVNEENVFSEINRLRCKNKLTHIKPVRDLNWAKGRDLKQAAVLIPLCHVDGVPSILFTLRSLQLSSHRGEVSFPGGREDDDDDHIIETAIRETEEEIGLHRDFVQVWGPMSPVPTYDMKAAVIPIIAYCGNIHLPSLDINKHEVEEVFVRSISSLCDLKNTGFTHFKGDKKRPGFTLPVYTGGPHRVWGLSAIILHQCLSIIAPGLYKFRFRQISR</sequence>
<dbReference type="Proteomes" id="UP000014760">
    <property type="component" value="Unassembled WGS sequence"/>
</dbReference>
<dbReference type="SUPFAM" id="SSF55811">
    <property type="entry name" value="Nudix"/>
    <property type="match status" value="1"/>
</dbReference>
<dbReference type="Gene3D" id="3.90.79.10">
    <property type="entry name" value="Nucleoside Triphosphate Pyrophosphohydrolase"/>
    <property type="match status" value="1"/>
</dbReference>
<dbReference type="InterPro" id="IPR015797">
    <property type="entry name" value="NUDIX_hydrolase-like_dom_sf"/>
</dbReference>
<dbReference type="CDD" id="cd03426">
    <property type="entry name" value="NUDIX_CoAse_Nudt7"/>
    <property type="match status" value="1"/>
</dbReference>
<dbReference type="EMBL" id="KB296106">
    <property type="protein sequence ID" value="ELU12239.1"/>
    <property type="molecule type" value="Genomic_DNA"/>
</dbReference>